<feature type="transmembrane region" description="Helical" evidence="8">
    <location>
        <begin position="126"/>
        <end position="147"/>
    </location>
</feature>
<dbReference type="InParanoid" id="A0A5N4A0J4"/>
<comment type="caution">
    <text evidence="9">The sequence shown here is derived from an EMBL/GenBank/DDBJ whole genome shotgun (WGS) entry which is preliminary data.</text>
</comment>
<dbReference type="AlphaFoldDB" id="A0A5N4A0J4"/>
<feature type="transmembrane region" description="Helical" evidence="8">
    <location>
        <begin position="200"/>
        <end position="219"/>
    </location>
</feature>
<evidence type="ECO:0000313" key="9">
    <source>
        <dbReference type="EMBL" id="KAB0790798.1"/>
    </source>
</evidence>
<dbReference type="EMBL" id="VVIM01000761">
    <property type="protein sequence ID" value="KAB0790798.1"/>
    <property type="molecule type" value="Genomic_DNA"/>
</dbReference>
<dbReference type="InterPro" id="IPR000109">
    <property type="entry name" value="POT_fam"/>
</dbReference>
<evidence type="ECO:0000313" key="10">
    <source>
        <dbReference type="Proteomes" id="UP000327044"/>
    </source>
</evidence>
<keyword evidence="4" id="KW-0653">Protein transport</keyword>
<feature type="transmembrane region" description="Helical" evidence="8">
    <location>
        <begin position="605"/>
        <end position="627"/>
    </location>
</feature>
<dbReference type="PROSITE" id="PS01023">
    <property type="entry name" value="PTR2_2"/>
    <property type="match status" value="1"/>
</dbReference>
<feature type="transmembrane region" description="Helical" evidence="8">
    <location>
        <begin position="325"/>
        <end position="346"/>
    </location>
</feature>
<feature type="transmembrane region" description="Helical" evidence="8">
    <location>
        <begin position="277"/>
        <end position="295"/>
    </location>
</feature>
<evidence type="ECO:0008006" key="11">
    <source>
        <dbReference type="Google" id="ProtNLM"/>
    </source>
</evidence>
<gene>
    <name evidence="9" type="ORF">PPYR_15308</name>
</gene>
<keyword evidence="5 8" id="KW-1133">Transmembrane helix</keyword>
<sequence>MAVSLVSRLAMMLMHWFSRRNIPHLYFVLLLRSSVRDFPSVDCAVTILSLYLRNQLLLSENTATIIYHVFIMICYVVPIAGAVCADSFLGRYRTILYFSLIYLAGNVLMCLASVPSSNTSRMLLTSFGLGLIAIGTGGIKPCVAAFGGDQFHLPQQQELLQHFFSIFYFSINLGGFVGMILTPILRKSVTCFGEDTCYPLGFGFPALLMLLALLMFMLGKPFYRLKTPKENVMLKFIQCTLYAVSQKVKNKTVKYEHWLDYAKDKFPDNKLISDMKTVFAVLLLFAPLPIFWSLFDQQGSRWTFQASRMDGSALGSQILPDQMQVINPAIVLVLIPIFDRLLYPLLNRIHVLECPLHRMAVGGIIAGAAFLSAGILELVLETTYPDIPAKNRASFNFINTLPCDILINSPVNGMQALCASMLYHLKNLPARNNTTYNIMVEAPTSCGNLELENEKFNFELVAAALQIDTILVTVNSHNEVVAYVTEPIDFKRSLNGKPKIRIVYIGNAEVFHNITISLANAEGLNDVYFVDYKPQKHMAVSAYLELPPGEYTYLVKCRENENLYGNVTRLELGGIYTLVIRQHLDKIDFAKVYTMSPPNSIPMTWLIPQYFLISIAEIMFGIAGLEFSFTQAPKCLKTVTIAGWYLSVAVGNFFVIVITQANFFRSQAYEFFLFAILIVVDMIVFTEMAVTYKITVPEPDSSEFILLNEEAIPLLEPASMLANTCSLYS</sequence>
<evidence type="ECO:0000256" key="5">
    <source>
        <dbReference type="ARBA" id="ARBA00022989"/>
    </source>
</evidence>
<evidence type="ECO:0000256" key="2">
    <source>
        <dbReference type="ARBA" id="ARBA00005982"/>
    </source>
</evidence>
<dbReference type="InterPro" id="IPR036259">
    <property type="entry name" value="MFS_trans_sf"/>
</dbReference>
<proteinExistence type="inferred from homology"/>
<dbReference type="InterPro" id="IPR018456">
    <property type="entry name" value="PTR2_symporter_CS"/>
</dbReference>
<feature type="transmembrane region" description="Helical" evidence="8">
    <location>
        <begin position="639"/>
        <end position="659"/>
    </location>
</feature>
<dbReference type="PANTHER" id="PTHR11654">
    <property type="entry name" value="OLIGOPEPTIDE TRANSPORTER-RELATED"/>
    <property type="match status" value="1"/>
</dbReference>
<keyword evidence="3 7" id="KW-0812">Transmembrane</keyword>
<keyword evidence="6 8" id="KW-0472">Membrane</keyword>
<name>A0A5N4A0J4_PHOPY</name>
<evidence type="ECO:0000256" key="4">
    <source>
        <dbReference type="ARBA" id="ARBA00022856"/>
    </source>
</evidence>
<evidence type="ECO:0000256" key="1">
    <source>
        <dbReference type="ARBA" id="ARBA00004141"/>
    </source>
</evidence>
<dbReference type="SUPFAM" id="SSF103473">
    <property type="entry name" value="MFS general substrate transporter"/>
    <property type="match status" value="1"/>
</dbReference>
<evidence type="ECO:0000256" key="7">
    <source>
        <dbReference type="RuleBase" id="RU003755"/>
    </source>
</evidence>
<dbReference type="Pfam" id="PF00854">
    <property type="entry name" value="PTR2"/>
    <property type="match status" value="2"/>
</dbReference>
<keyword evidence="10" id="KW-1185">Reference proteome</keyword>
<evidence type="ECO:0000256" key="3">
    <source>
        <dbReference type="ARBA" id="ARBA00022692"/>
    </source>
</evidence>
<comment type="subcellular location">
    <subcellularLocation>
        <location evidence="1 7">Membrane</location>
        <topology evidence="1 7">Multi-pass membrane protein</topology>
    </subcellularLocation>
</comment>
<dbReference type="GO" id="GO:0016020">
    <property type="term" value="C:membrane"/>
    <property type="evidence" value="ECO:0007669"/>
    <property type="project" value="UniProtKB-SubCell"/>
</dbReference>
<feature type="transmembrane region" description="Helical" evidence="8">
    <location>
        <begin position="358"/>
        <end position="380"/>
    </location>
</feature>
<keyword evidence="4" id="KW-0571">Peptide transport</keyword>
<dbReference type="Proteomes" id="UP000327044">
    <property type="component" value="Unassembled WGS sequence"/>
</dbReference>
<protein>
    <recommendedName>
        <fullName evidence="11">Major facilitator superfamily (MFS) profile domain-containing protein</fullName>
    </recommendedName>
</protein>
<accession>A0A5N4A0J4</accession>
<feature type="transmembrane region" description="Helical" evidence="8">
    <location>
        <begin position="671"/>
        <end position="692"/>
    </location>
</feature>
<keyword evidence="7" id="KW-0813">Transport</keyword>
<organism evidence="9 10">
    <name type="scientific">Photinus pyralis</name>
    <name type="common">Common eastern firefly</name>
    <name type="synonym">Lampyris pyralis</name>
    <dbReference type="NCBI Taxonomy" id="7054"/>
    <lineage>
        <taxon>Eukaryota</taxon>
        <taxon>Metazoa</taxon>
        <taxon>Ecdysozoa</taxon>
        <taxon>Arthropoda</taxon>
        <taxon>Hexapoda</taxon>
        <taxon>Insecta</taxon>
        <taxon>Pterygota</taxon>
        <taxon>Neoptera</taxon>
        <taxon>Endopterygota</taxon>
        <taxon>Coleoptera</taxon>
        <taxon>Polyphaga</taxon>
        <taxon>Elateriformia</taxon>
        <taxon>Elateroidea</taxon>
        <taxon>Lampyridae</taxon>
        <taxon>Lampyrinae</taxon>
        <taxon>Photinus</taxon>
    </lineage>
</organism>
<reference evidence="9 10" key="1">
    <citation type="journal article" date="2018" name="Elife">
        <title>Firefly genomes illuminate parallel origins of bioluminescence in beetles.</title>
        <authorList>
            <person name="Fallon T.R."/>
            <person name="Lower S.E."/>
            <person name="Chang C.H."/>
            <person name="Bessho-Uehara M."/>
            <person name="Martin G.J."/>
            <person name="Bewick A.J."/>
            <person name="Behringer M."/>
            <person name="Debat H.J."/>
            <person name="Wong I."/>
            <person name="Day J.C."/>
            <person name="Suvorov A."/>
            <person name="Silva C.J."/>
            <person name="Stanger-Hall K.F."/>
            <person name="Hall D.W."/>
            <person name="Schmitz R.J."/>
            <person name="Nelson D.R."/>
            <person name="Lewis S.M."/>
            <person name="Shigenobu S."/>
            <person name="Bybee S.M."/>
            <person name="Larracuente A.M."/>
            <person name="Oba Y."/>
            <person name="Weng J.K."/>
        </authorList>
    </citation>
    <scope>NUCLEOTIDE SEQUENCE [LARGE SCALE GENOMIC DNA]</scope>
    <source>
        <strain evidence="9">1611_PpyrPB1</strain>
        <tissue evidence="9">Whole body</tissue>
    </source>
</reference>
<feature type="transmembrane region" description="Helical" evidence="8">
    <location>
        <begin position="95"/>
        <end position="114"/>
    </location>
</feature>
<evidence type="ECO:0000256" key="6">
    <source>
        <dbReference type="ARBA" id="ARBA00023136"/>
    </source>
</evidence>
<comment type="similarity">
    <text evidence="2 7">Belongs to the major facilitator superfamily. Proton-dependent oligopeptide transporter (POT/PTR) (TC 2.A.17) family.</text>
</comment>
<dbReference type="GO" id="GO:0006857">
    <property type="term" value="P:oligopeptide transport"/>
    <property type="evidence" value="ECO:0007669"/>
    <property type="project" value="InterPro"/>
</dbReference>
<dbReference type="GO" id="GO:0022857">
    <property type="term" value="F:transmembrane transporter activity"/>
    <property type="evidence" value="ECO:0007669"/>
    <property type="project" value="InterPro"/>
</dbReference>
<feature type="transmembrane region" description="Helical" evidence="8">
    <location>
        <begin position="67"/>
        <end position="88"/>
    </location>
</feature>
<dbReference type="Gene3D" id="1.20.1250.20">
    <property type="entry name" value="MFS general substrate transporter like domains"/>
    <property type="match status" value="2"/>
</dbReference>
<feature type="transmembrane region" description="Helical" evidence="8">
    <location>
        <begin position="159"/>
        <end position="180"/>
    </location>
</feature>
<evidence type="ECO:0000256" key="8">
    <source>
        <dbReference type="SAM" id="Phobius"/>
    </source>
</evidence>